<evidence type="ECO:0000256" key="1">
    <source>
        <dbReference type="SAM" id="Phobius"/>
    </source>
</evidence>
<dbReference type="EMBL" id="FTOV01000022">
    <property type="protein sequence ID" value="SIT27641.1"/>
    <property type="molecule type" value="Genomic_DNA"/>
</dbReference>
<dbReference type="AlphaFoldDB" id="A0A1N7QXP7"/>
<evidence type="ECO:0000313" key="3">
    <source>
        <dbReference type="Proteomes" id="UP000185781"/>
    </source>
</evidence>
<dbReference type="STRING" id="373672.SAMN05421785_12211"/>
<keyword evidence="1" id="KW-0472">Membrane</keyword>
<protein>
    <submittedName>
        <fullName evidence="2">Uncharacterized protein</fullName>
    </submittedName>
</protein>
<dbReference type="RefSeq" id="WP_076396574.1">
    <property type="nucleotide sequence ID" value="NZ_FTOV01000022.1"/>
</dbReference>
<sequence length="120" mass="14229">MKTFIICDFYLQILFLIAGIVSAFTCESYFQGIPFYFIVGFPQLISYIIKLFLDVERSSISFIYGFFIIPIWICLTLNMFFGEYSHELNNILMIVPFYGLFYSPILAILYIIDCYKLYKY</sequence>
<dbReference type="OrthoDB" id="1270942at2"/>
<keyword evidence="1" id="KW-0812">Transmembrane</keyword>
<dbReference type="Proteomes" id="UP000185781">
    <property type="component" value="Unassembled WGS sequence"/>
</dbReference>
<keyword evidence="1" id="KW-1133">Transmembrane helix</keyword>
<feature type="transmembrane region" description="Helical" evidence="1">
    <location>
        <begin position="60"/>
        <end position="81"/>
    </location>
</feature>
<proteinExistence type="predicted"/>
<reference evidence="2 3" key="1">
    <citation type="submission" date="2017-01" db="EMBL/GenBank/DDBJ databases">
        <authorList>
            <person name="Mah S.A."/>
            <person name="Swanson W.J."/>
            <person name="Moy G.W."/>
            <person name="Vacquier V.D."/>
        </authorList>
    </citation>
    <scope>NUCLEOTIDE SEQUENCE [LARGE SCALE GENOMIC DNA]</scope>
    <source>
        <strain evidence="2 3">DSM 18014</strain>
    </source>
</reference>
<evidence type="ECO:0000313" key="2">
    <source>
        <dbReference type="EMBL" id="SIT27641.1"/>
    </source>
</evidence>
<feature type="transmembrane region" description="Helical" evidence="1">
    <location>
        <begin position="93"/>
        <end position="112"/>
    </location>
</feature>
<gene>
    <name evidence="2" type="ORF">SAMN05421785_12211</name>
</gene>
<name>A0A1N7QXP7_9FLAO</name>
<feature type="transmembrane region" description="Helical" evidence="1">
    <location>
        <begin position="33"/>
        <end position="53"/>
    </location>
</feature>
<accession>A0A1N7QXP7</accession>
<organism evidence="2 3">
    <name type="scientific">Chryseobacterium gambrini</name>
    <dbReference type="NCBI Taxonomy" id="373672"/>
    <lineage>
        <taxon>Bacteria</taxon>
        <taxon>Pseudomonadati</taxon>
        <taxon>Bacteroidota</taxon>
        <taxon>Flavobacteriia</taxon>
        <taxon>Flavobacteriales</taxon>
        <taxon>Weeksellaceae</taxon>
        <taxon>Chryseobacterium group</taxon>
        <taxon>Chryseobacterium</taxon>
    </lineage>
</organism>